<keyword evidence="1" id="KW-1133">Transmembrane helix</keyword>
<keyword evidence="3" id="KW-0328">Glycosyltransferase</keyword>
<evidence type="ECO:0000259" key="2">
    <source>
        <dbReference type="Pfam" id="PF00535"/>
    </source>
</evidence>
<accession>A0A2H5Y7P0</accession>
<gene>
    <name evidence="3" type="primary">epsJ</name>
    <name evidence="3" type="ORF">HRbin22_01708</name>
</gene>
<dbReference type="AlphaFoldDB" id="A0A2H5Y7P0"/>
<keyword evidence="3" id="KW-0808">Transferase</keyword>
<dbReference type="Pfam" id="PF00535">
    <property type="entry name" value="Glycos_transf_2"/>
    <property type="match status" value="1"/>
</dbReference>
<dbReference type="InterPro" id="IPR029044">
    <property type="entry name" value="Nucleotide-diphossugar_trans"/>
</dbReference>
<proteinExistence type="predicted"/>
<protein>
    <submittedName>
        <fullName evidence="3">Putative glycosyltransferase EpsJ</fullName>
        <ecNumber evidence="3">2.4.-.-</ecNumber>
    </submittedName>
</protein>
<dbReference type="InterPro" id="IPR001173">
    <property type="entry name" value="Glyco_trans_2-like"/>
</dbReference>
<organism evidence="3 4">
    <name type="scientific">Candidatus Thermoflexus japonica</name>
    <dbReference type="NCBI Taxonomy" id="2035417"/>
    <lineage>
        <taxon>Bacteria</taxon>
        <taxon>Bacillati</taxon>
        <taxon>Chloroflexota</taxon>
        <taxon>Thermoflexia</taxon>
        <taxon>Thermoflexales</taxon>
        <taxon>Thermoflexaceae</taxon>
        <taxon>Thermoflexus</taxon>
    </lineage>
</organism>
<feature type="transmembrane region" description="Helical" evidence="1">
    <location>
        <begin position="235"/>
        <end position="265"/>
    </location>
</feature>
<reference evidence="4" key="1">
    <citation type="submission" date="2017-09" db="EMBL/GenBank/DDBJ databases">
        <title>Metaegenomics of thermophilic ammonia-oxidizing enrichment culture.</title>
        <authorList>
            <person name="Kato S."/>
            <person name="Suzuki K."/>
        </authorList>
    </citation>
    <scope>NUCLEOTIDE SEQUENCE [LARGE SCALE GENOMIC DNA]</scope>
</reference>
<dbReference type="InterPro" id="IPR050834">
    <property type="entry name" value="Glycosyltransf_2"/>
</dbReference>
<dbReference type="PANTHER" id="PTHR43685">
    <property type="entry name" value="GLYCOSYLTRANSFERASE"/>
    <property type="match status" value="1"/>
</dbReference>
<feature type="domain" description="Glycosyltransferase 2-like" evidence="2">
    <location>
        <begin position="5"/>
        <end position="121"/>
    </location>
</feature>
<dbReference type="EMBL" id="BEHY01000043">
    <property type="protein sequence ID" value="GBD09454.1"/>
    <property type="molecule type" value="Genomic_DNA"/>
</dbReference>
<keyword evidence="1" id="KW-0812">Transmembrane</keyword>
<evidence type="ECO:0000313" key="4">
    <source>
        <dbReference type="Proteomes" id="UP000236642"/>
    </source>
</evidence>
<sequence length="341" mass="39213">MLRVSVIATVKNERDSIQELLDSLALQSRPPDEVIVTDGGSTDGTLERLRAERRLPLRVIEAPGANISQGRNRAIAAARGEIIAVTDAGVRLHPHWLAHLLRPFEERPETMVAAGFFLPDPRTPFEVAMAATVLPELREIRPDRFWPSSRSIAFRKAAWEAVGGYPEWLDYCEDLVFDFALYERFGPFAFVPEAVVYFRPRPTMRAFFLQYYRYARGDGKADLWRLRHAIRYGTYLGLIPTLAGLSLGVHPLFALGYLLGGWLYLRVPYRRLSRLWQGYPWPDRIRMALWVPLIRAWGDLAKMCGYPVGVWWRWRHRRGLHRPRGFTGLQPRGTGYASARR</sequence>
<evidence type="ECO:0000313" key="3">
    <source>
        <dbReference type="EMBL" id="GBD09454.1"/>
    </source>
</evidence>
<dbReference type="Proteomes" id="UP000236642">
    <property type="component" value="Unassembled WGS sequence"/>
</dbReference>
<name>A0A2H5Y7P0_9CHLR</name>
<keyword evidence="1" id="KW-0472">Membrane</keyword>
<evidence type="ECO:0000256" key="1">
    <source>
        <dbReference type="SAM" id="Phobius"/>
    </source>
</evidence>
<dbReference type="SUPFAM" id="SSF53448">
    <property type="entry name" value="Nucleotide-diphospho-sugar transferases"/>
    <property type="match status" value="1"/>
</dbReference>
<comment type="caution">
    <text evidence="3">The sequence shown here is derived from an EMBL/GenBank/DDBJ whole genome shotgun (WGS) entry which is preliminary data.</text>
</comment>
<dbReference type="Gene3D" id="3.90.550.10">
    <property type="entry name" value="Spore Coat Polysaccharide Biosynthesis Protein SpsA, Chain A"/>
    <property type="match status" value="1"/>
</dbReference>
<dbReference type="PANTHER" id="PTHR43685:SF3">
    <property type="entry name" value="SLR2126 PROTEIN"/>
    <property type="match status" value="1"/>
</dbReference>
<dbReference type="GO" id="GO:0016757">
    <property type="term" value="F:glycosyltransferase activity"/>
    <property type="evidence" value="ECO:0007669"/>
    <property type="project" value="UniProtKB-KW"/>
</dbReference>
<dbReference type="EC" id="2.4.-.-" evidence="3"/>